<accession>A0A238LGE7</accession>
<sequence>MHWKDVPAFYADLVSRGAMSSKALVFTCLTGTRTSEVLRLQWAEIDSGARLWSCPADRMKGGELHRVPLTEAMLSIIEPLRALKSDYVFEGQKRHAPMSNMTMLMLLRRMKVEGVTVHGFRSTFRDWASEVANVPREVAEMSLAHKVGSNVERAYARSDFPERRRDLIEQWSQFVVIG</sequence>
<evidence type="ECO:0000256" key="2">
    <source>
        <dbReference type="ARBA" id="ARBA00022908"/>
    </source>
</evidence>
<dbReference type="PROSITE" id="PS51898">
    <property type="entry name" value="TYR_RECOMBINASE"/>
    <property type="match status" value="1"/>
</dbReference>
<dbReference type="SUPFAM" id="SSF56349">
    <property type="entry name" value="DNA breaking-rejoining enzymes"/>
    <property type="match status" value="1"/>
</dbReference>
<keyword evidence="6" id="KW-1185">Reference proteome</keyword>
<evidence type="ECO:0000256" key="3">
    <source>
        <dbReference type="ARBA" id="ARBA00023172"/>
    </source>
</evidence>
<dbReference type="InterPro" id="IPR002104">
    <property type="entry name" value="Integrase_catalytic"/>
</dbReference>
<dbReference type="InterPro" id="IPR050808">
    <property type="entry name" value="Phage_Integrase"/>
</dbReference>
<organism evidence="5 6">
    <name type="scientific">Flavimaricola marinus</name>
    <dbReference type="NCBI Taxonomy" id="1819565"/>
    <lineage>
        <taxon>Bacteria</taxon>
        <taxon>Pseudomonadati</taxon>
        <taxon>Pseudomonadota</taxon>
        <taxon>Alphaproteobacteria</taxon>
        <taxon>Rhodobacterales</taxon>
        <taxon>Paracoccaceae</taxon>
        <taxon>Flavimaricola</taxon>
    </lineage>
</organism>
<dbReference type="InterPro" id="IPR013762">
    <property type="entry name" value="Integrase-like_cat_sf"/>
</dbReference>
<dbReference type="Proteomes" id="UP000201613">
    <property type="component" value="Unassembled WGS sequence"/>
</dbReference>
<comment type="similarity">
    <text evidence="1">Belongs to the 'phage' integrase family.</text>
</comment>
<dbReference type="Pfam" id="PF00589">
    <property type="entry name" value="Phage_integrase"/>
    <property type="match status" value="1"/>
</dbReference>
<dbReference type="CDD" id="cd00801">
    <property type="entry name" value="INT_P4_C"/>
    <property type="match status" value="1"/>
</dbReference>
<name>A0A238LGE7_9RHOB</name>
<dbReference type="EMBL" id="FXZK01000004">
    <property type="protein sequence ID" value="SMY08494.1"/>
    <property type="molecule type" value="Genomic_DNA"/>
</dbReference>
<dbReference type="GO" id="GO:0003677">
    <property type="term" value="F:DNA binding"/>
    <property type="evidence" value="ECO:0007669"/>
    <property type="project" value="InterPro"/>
</dbReference>
<evidence type="ECO:0000259" key="4">
    <source>
        <dbReference type="PROSITE" id="PS51898"/>
    </source>
</evidence>
<proteinExistence type="inferred from homology"/>
<dbReference type="InterPro" id="IPR011010">
    <property type="entry name" value="DNA_brk_join_enz"/>
</dbReference>
<keyword evidence="3" id="KW-0233">DNA recombination</keyword>
<reference evidence="5 6" key="1">
    <citation type="submission" date="2017-05" db="EMBL/GenBank/DDBJ databases">
        <authorList>
            <person name="Song R."/>
            <person name="Chenine A.L."/>
            <person name="Ruprecht R.M."/>
        </authorList>
    </citation>
    <scope>NUCLEOTIDE SEQUENCE [LARGE SCALE GENOMIC DNA]</scope>
    <source>
        <strain evidence="5 6">CECT 8899</strain>
    </source>
</reference>
<gene>
    <name evidence="5" type="primary">intA_3</name>
    <name evidence="5" type="ORF">LOM8899_02647</name>
</gene>
<evidence type="ECO:0000313" key="5">
    <source>
        <dbReference type="EMBL" id="SMY08494.1"/>
    </source>
</evidence>
<evidence type="ECO:0000313" key="6">
    <source>
        <dbReference type="Proteomes" id="UP000201613"/>
    </source>
</evidence>
<dbReference type="GO" id="GO:0006310">
    <property type="term" value="P:DNA recombination"/>
    <property type="evidence" value="ECO:0007669"/>
    <property type="project" value="UniProtKB-KW"/>
</dbReference>
<dbReference type="Gene3D" id="1.10.443.10">
    <property type="entry name" value="Intergrase catalytic core"/>
    <property type="match status" value="1"/>
</dbReference>
<dbReference type="AlphaFoldDB" id="A0A238LGE7"/>
<keyword evidence="2" id="KW-0229">DNA integration</keyword>
<dbReference type="GO" id="GO:0015074">
    <property type="term" value="P:DNA integration"/>
    <property type="evidence" value="ECO:0007669"/>
    <property type="project" value="UniProtKB-KW"/>
</dbReference>
<feature type="domain" description="Tyr recombinase" evidence="4">
    <location>
        <begin position="1"/>
        <end position="169"/>
    </location>
</feature>
<dbReference type="PANTHER" id="PTHR30629:SF2">
    <property type="entry name" value="PROPHAGE INTEGRASE INTS-RELATED"/>
    <property type="match status" value="1"/>
</dbReference>
<dbReference type="RefSeq" id="WP_245820524.1">
    <property type="nucleotide sequence ID" value="NZ_FXZK01000004.1"/>
</dbReference>
<dbReference type="PANTHER" id="PTHR30629">
    <property type="entry name" value="PROPHAGE INTEGRASE"/>
    <property type="match status" value="1"/>
</dbReference>
<protein>
    <submittedName>
        <fullName evidence="5">Prophage CP4-57 integrase</fullName>
    </submittedName>
</protein>
<evidence type="ECO:0000256" key="1">
    <source>
        <dbReference type="ARBA" id="ARBA00008857"/>
    </source>
</evidence>